<dbReference type="AlphaFoldDB" id="A0A0G4GYP4"/>
<organism evidence="2 3">
    <name type="scientific">Vitrella brassicaformis (strain CCMP3155)</name>
    <dbReference type="NCBI Taxonomy" id="1169540"/>
    <lineage>
        <taxon>Eukaryota</taxon>
        <taxon>Sar</taxon>
        <taxon>Alveolata</taxon>
        <taxon>Colpodellida</taxon>
        <taxon>Vitrellaceae</taxon>
        <taxon>Vitrella</taxon>
    </lineage>
</organism>
<protein>
    <submittedName>
        <fullName evidence="2">Uncharacterized protein</fullName>
    </submittedName>
</protein>
<gene>
    <name evidence="2" type="ORF">Vbra_19103</name>
</gene>
<name>A0A0G4GYP4_VITBC</name>
<dbReference type="InParanoid" id="A0A0G4GYP4"/>
<accession>A0A0G4GYP4</accession>
<evidence type="ECO:0000313" key="3">
    <source>
        <dbReference type="Proteomes" id="UP000041254"/>
    </source>
</evidence>
<feature type="region of interest" description="Disordered" evidence="1">
    <location>
        <begin position="30"/>
        <end position="55"/>
    </location>
</feature>
<feature type="compositionally biased region" description="Polar residues" evidence="1">
    <location>
        <begin position="44"/>
        <end position="55"/>
    </location>
</feature>
<evidence type="ECO:0000313" key="2">
    <source>
        <dbReference type="EMBL" id="CEM36157.1"/>
    </source>
</evidence>
<reference evidence="2 3" key="1">
    <citation type="submission" date="2014-11" db="EMBL/GenBank/DDBJ databases">
        <authorList>
            <person name="Zhu J."/>
            <person name="Qi W."/>
            <person name="Song R."/>
        </authorList>
    </citation>
    <scope>NUCLEOTIDE SEQUENCE [LARGE SCALE GENOMIC DNA]</scope>
</reference>
<dbReference type="VEuPathDB" id="CryptoDB:Vbra_19103"/>
<dbReference type="EMBL" id="CDMY01000878">
    <property type="protein sequence ID" value="CEM36157.1"/>
    <property type="molecule type" value="Genomic_DNA"/>
</dbReference>
<proteinExistence type="predicted"/>
<keyword evidence="3" id="KW-1185">Reference proteome</keyword>
<evidence type="ECO:0000256" key="1">
    <source>
        <dbReference type="SAM" id="MobiDB-lite"/>
    </source>
</evidence>
<sequence length="194" mass="22003">MSAGEFAKTHQRVEGDPFTFVDLRRIQKHANAARQPDGVPPSQPSVQQMGPSTSASVRHDGSFFYDSYSGQQLRHPLGCERDGDLYVWERSWESLGDLFDNFRLPDPSQDSAEFNAPRLPPMSHTVAMDAYRELDWRDYLDAEMHTPGSTYSTQSTTVTLTKGAPDSEVFEPLSKALRENADYMRYVWRTGCLM</sequence>
<dbReference type="Proteomes" id="UP000041254">
    <property type="component" value="Unassembled WGS sequence"/>
</dbReference>